<sequence>MNSRYAVSYSEVNTLRYSVRTCELGFARRGPRNAFVGSTFSIAQSANGPVTFRPNLDCFTAIRPFFIAGRAALVLSATHLAHSGFIPAQAPIQSGHIFAE</sequence>
<protein>
    <submittedName>
        <fullName evidence="1">Uncharacterized protein</fullName>
    </submittedName>
</protein>
<dbReference type="AlphaFoldDB" id="A0A0C3PYP5"/>
<gene>
    <name evidence="1" type="ORF">M404DRAFT_992634</name>
</gene>
<accession>A0A0C3PYP5</accession>
<evidence type="ECO:0000313" key="1">
    <source>
        <dbReference type="EMBL" id="KIO14359.1"/>
    </source>
</evidence>
<evidence type="ECO:0000313" key="2">
    <source>
        <dbReference type="Proteomes" id="UP000054217"/>
    </source>
</evidence>
<proteinExistence type="predicted"/>
<dbReference type="OrthoDB" id="10506177at2759"/>
<name>A0A0C3PYP5_PISTI</name>
<reference evidence="2" key="2">
    <citation type="submission" date="2015-01" db="EMBL/GenBank/DDBJ databases">
        <title>Evolutionary Origins and Diversification of the Mycorrhizal Mutualists.</title>
        <authorList>
            <consortium name="DOE Joint Genome Institute"/>
            <consortium name="Mycorrhizal Genomics Consortium"/>
            <person name="Kohler A."/>
            <person name="Kuo A."/>
            <person name="Nagy L.G."/>
            <person name="Floudas D."/>
            <person name="Copeland A."/>
            <person name="Barry K.W."/>
            <person name="Cichocki N."/>
            <person name="Veneault-Fourrey C."/>
            <person name="LaButti K."/>
            <person name="Lindquist E.A."/>
            <person name="Lipzen A."/>
            <person name="Lundell T."/>
            <person name="Morin E."/>
            <person name="Murat C."/>
            <person name="Riley R."/>
            <person name="Ohm R."/>
            <person name="Sun H."/>
            <person name="Tunlid A."/>
            <person name="Henrissat B."/>
            <person name="Grigoriev I.V."/>
            <person name="Hibbett D.S."/>
            <person name="Martin F."/>
        </authorList>
    </citation>
    <scope>NUCLEOTIDE SEQUENCE [LARGE SCALE GENOMIC DNA]</scope>
    <source>
        <strain evidence="2">Marx 270</strain>
    </source>
</reference>
<dbReference type="InParanoid" id="A0A0C3PYP5"/>
<reference evidence="1 2" key="1">
    <citation type="submission" date="2014-04" db="EMBL/GenBank/DDBJ databases">
        <authorList>
            <consortium name="DOE Joint Genome Institute"/>
            <person name="Kuo A."/>
            <person name="Kohler A."/>
            <person name="Costa M.D."/>
            <person name="Nagy L.G."/>
            <person name="Floudas D."/>
            <person name="Copeland A."/>
            <person name="Barry K.W."/>
            <person name="Cichocki N."/>
            <person name="Veneault-Fourrey C."/>
            <person name="LaButti K."/>
            <person name="Lindquist E.A."/>
            <person name="Lipzen A."/>
            <person name="Lundell T."/>
            <person name="Morin E."/>
            <person name="Murat C."/>
            <person name="Sun H."/>
            <person name="Tunlid A."/>
            <person name="Henrissat B."/>
            <person name="Grigoriev I.V."/>
            <person name="Hibbett D.S."/>
            <person name="Martin F."/>
            <person name="Nordberg H.P."/>
            <person name="Cantor M.N."/>
            <person name="Hua S.X."/>
        </authorList>
    </citation>
    <scope>NUCLEOTIDE SEQUENCE [LARGE SCALE GENOMIC DNA]</scope>
    <source>
        <strain evidence="1 2">Marx 270</strain>
    </source>
</reference>
<organism evidence="1 2">
    <name type="scientific">Pisolithus tinctorius Marx 270</name>
    <dbReference type="NCBI Taxonomy" id="870435"/>
    <lineage>
        <taxon>Eukaryota</taxon>
        <taxon>Fungi</taxon>
        <taxon>Dikarya</taxon>
        <taxon>Basidiomycota</taxon>
        <taxon>Agaricomycotina</taxon>
        <taxon>Agaricomycetes</taxon>
        <taxon>Agaricomycetidae</taxon>
        <taxon>Boletales</taxon>
        <taxon>Sclerodermatineae</taxon>
        <taxon>Pisolithaceae</taxon>
        <taxon>Pisolithus</taxon>
    </lineage>
</organism>
<dbReference type="HOGENOM" id="CLU_2307169_0_0_1"/>
<dbReference type="Proteomes" id="UP000054217">
    <property type="component" value="Unassembled WGS sequence"/>
</dbReference>
<dbReference type="EMBL" id="KN831945">
    <property type="protein sequence ID" value="KIO14359.1"/>
    <property type="molecule type" value="Genomic_DNA"/>
</dbReference>
<keyword evidence="2" id="KW-1185">Reference proteome</keyword>